<accession>A0ABQ5A5Q8</accession>
<comment type="caution">
    <text evidence="1">The sequence shown here is derived from an EMBL/GenBank/DDBJ whole genome shotgun (WGS) entry which is preliminary data.</text>
</comment>
<sequence length="167" mass="18647">MIAITKPNNLTAKVQVQDLEQTTQGRGNEPNRILLVTIHHIIYLITMEVLHQVFVPHGEADKTKPPLSIDTCGNNGGDDLVNLGPVTGAEQVVDNGYSFTFSSVFKHESPQVLQVWEIIGIGDVYEVMDNRGIYKFVQLHARERIRLEAMMTGQSYQEVRGSPKESS</sequence>
<reference evidence="1" key="2">
    <citation type="submission" date="2022-01" db="EMBL/GenBank/DDBJ databases">
        <authorList>
            <person name="Yamashiro T."/>
            <person name="Shiraishi A."/>
            <person name="Satake H."/>
            <person name="Nakayama K."/>
        </authorList>
    </citation>
    <scope>NUCLEOTIDE SEQUENCE</scope>
</reference>
<proteinExistence type="predicted"/>
<evidence type="ECO:0000313" key="2">
    <source>
        <dbReference type="Proteomes" id="UP001151760"/>
    </source>
</evidence>
<organism evidence="1 2">
    <name type="scientific">Tanacetum coccineum</name>
    <dbReference type="NCBI Taxonomy" id="301880"/>
    <lineage>
        <taxon>Eukaryota</taxon>
        <taxon>Viridiplantae</taxon>
        <taxon>Streptophyta</taxon>
        <taxon>Embryophyta</taxon>
        <taxon>Tracheophyta</taxon>
        <taxon>Spermatophyta</taxon>
        <taxon>Magnoliopsida</taxon>
        <taxon>eudicotyledons</taxon>
        <taxon>Gunneridae</taxon>
        <taxon>Pentapetalae</taxon>
        <taxon>asterids</taxon>
        <taxon>campanulids</taxon>
        <taxon>Asterales</taxon>
        <taxon>Asteraceae</taxon>
        <taxon>Asteroideae</taxon>
        <taxon>Anthemideae</taxon>
        <taxon>Anthemidinae</taxon>
        <taxon>Tanacetum</taxon>
    </lineage>
</organism>
<name>A0ABQ5A5Q8_9ASTR</name>
<dbReference type="EMBL" id="BQNB010011933">
    <property type="protein sequence ID" value="GJS97061.1"/>
    <property type="molecule type" value="Genomic_DNA"/>
</dbReference>
<gene>
    <name evidence="1" type="ORF">Tco_0804029</name>
</gene>
<keyword evidence="2" id="KW-1185">Reference proteome</keyword>
<protein>
    <submittedName>
        <fullName evidence="1">Uncharacterized protein</fullName>
    </submittedName>
</protein>
<evidence type="ECO:0000313" key="1">
    <source>
        <dbReference type="EMBL" id="GJS97061.1"/>
    </source>
</evidence>
<dbReference type="Proteomes" id="UP001151760">
    <property type="component" value="Unassembled WGS sequence"/>
</dbReference>
<reference evidence="1" key="1">
    <citation type="journal article" date="2022" name="Int. J. Mol. Sci.">
        <title>Draft Genome of Tanacetum Coccineum: Genomic Comparison of Closely Related Tanacetum-Family Plants.</title>
        <authorList>
            <person name="Yamashiro T."/>
            <person name="Shiraishi A."/>
            <person name="Nakayama K."/>
            <person name="Satake H."/>
        </authorList>
    </citation>
    <scope>NUCLEOTIDE SEQUENCE</scope>
</reference>